<keyword evidence="3" id="KW-1185">Reference proteome</keyword>
<evidence type="ECO:0000313" key="3">
    <source>
        <dbReference type="Proteomes" id="UP000024635"/>
    </source>
</evidence>
<comment type="caution">
    <text evidence="2">The sequence shown here is derived from an EMBL/GenBank/DDBJ whole genome shotgun (WGS) entry which is preliminary data.</text>
</comment>
<dbReference type="EMBL" id="JARK01001342">
    <property type="protein sequence ID" value="EYC29751.1"/>
    <property type="molecule type" value="Genomic_DNA"/>
</dbReference>
<sequence>MLGDDRFTDTISRNTSVQSAIERFDQRKPMMVQSRPKSSKTPSPEGTTNIQHQNLPASAMLAPPVPLPRRLSSPTRSPPQGELKPSSASPSEPYMVDRKPRSNTAQPNTEVLLHPRDDLMYHQMKFPNQPFRPSNYGAGITGVYQQTVNTAVSEDDGYGDELDVSPVGKELATAPRPPRDILMKQVCLKYLL</sequence>
<protein>
    <submittedName>
        <fullName evidence="2">Uncharacterized protein</fullName>
    </submittedName>
</protein>
<name>A0A016VR04_9BILA</name>
<feature type="compositionally biased region" description="Low complexity" evidence="1">
    <location>
        <begin position="68"/>
        <end position="79"/>
    </location>
</feature>
<feature type="compositionally biased region" description="Polar residues" evidence="1">
    <location>
        <begin position="35"/>
        <end position="56"/>
    </location>
</feature>
<dbReference type="OrthoDB" id="5866664at2759"/>
<feature type="region of interest" description="Disordered" evidence="1">
    <location>
        <begin position="1"/>
        <end position="109"/>
    </location>
</feature>
<evidence type="ECO:0000313" key="2">
    <source>
        <dbReference type="EMBL" id="EYC29751.1"/>
    </source>
</evidence>
<accession>A0A016VR04</accession>
<reference evidence="3" key="1">
    <citation type="journal article" date="2015" name="Nat. Genet.">
        <title>The genome and transcriptome of the zoonotic hookworm Ancylostoma ceylanicum identify infection-specific gene families.</title>
        <authorList>
            <person name="Schwarz E.M."/>
            <person name="Hu Y."/>
            <person name="Antoshechkin I."/>
            <person name="Miller M.M."/>
            <person name="Sternberg P.W."/>
            <person name="Aroian R.V."/>
        </authorList>
    </citation>
    <scope>NUCLEOTIDE SEQUENCE</scope>
    <source>
        <strain evidence="3">HY135</strain>
    </source>
</reference>
<dbReference type="AlphaFoldDB" id="A0A016VR04"/>
<gene>
    <name evidence="2" type="primary">Acey_s0006.g3162</name>
    <name evidence="2" type="ORF">Y032_0006g3162</name>
</gene>
<evidence type="ECO:0000256" key="1">
    <source>
        <dbReference type="SAM" id="MobiDB-lite"/>
    </source>
</evidence>
<organism evidence="2 3">
    <name type="scientific">Ancylostoma ceylanicum</name>
    <dbReference type="NCBI Taxonomy" id="53326"/>
    <lineage>
        <taxon>Eukaryota</taxon>
        <taxon>Metazoa</taxon>
        <taxon>Ecdysozoa</taxon>
        <taxon>Nematoda</taxon>
        <taxon>Chromadorea</taxon>
        <taxon>Rhabditida</taxon>
        <taxon>Rhabditina</taxon>
        <taxon>Rhabditomorpha</taxon>
        <taxon>Strongyloidea</taxon>
        <taxon>Ancylostomatidae</taxon>
        <taxon>Ancylostomatinae</taxon>
        <taxon>Ancylostoma</taxon>
    </lineage>
</organism>
<proteinExistence type="predicted"/>
<dbReference type="Proteomes" id="UP000024635">
    <property type="component" value="Unassembled WGS sequence"/>
</dbReference>
<feature type="compositionally biased region" description="Polar residues" evidence="1">
    <location>
        <begin position="9"/>
        <end position="19"/>
    </location>
</feature>